<dbReference type="GO" id="GO:0015630">
    <property type="term" value="C:microtubule cytoskeleton"/>
    <property type="evidence" value="ECO:0007669"/>
    <property type="project" value="TreeGrafter"/>
</dbReference>
<dbReference type="PANTHER" id="PTHR47972:SF18">
    <property type="entry name" value="KINESIN-LIKE PROTEIN KIN-14R"/>
    <property type="match status" value="1"/>
</dbReference>
<organism evidence="1 2">
    <name type="scientific">Pyrus ussuriensis x Pyrus communis</name>
    <dbReference type="NCBI Taxonomy" id="2448454"/>
    <lineage>
        <taxon>Eukaryota</taxon>
        <taxon>Viridiplantae</taxon>
        <taxon>Streptophyta</taxon>
        <taxon>Embryophyta</taxon>
        <taxon>Tracheophyta</taxon>
        <taxon>Spermatophyta</taxon>
        <taxon>Magnoliopsida</taxon>
        <taxon>eudicotyledons</taxon>
        <taxon>Gunneridae</taxon>
        <taxon>Pentapetalae</taxon>
        <taxon>rosids</taxon>
        <taxon>fabids</taxon>
        <taxon>Rosales</taxon>
        <taxon>Rosaceae</taxon>
        <taxon>Amygdaloideae</taxon>
        <taxon>Maleae</taxon>
        <taxon>Pyrus</taxon>
    </lineage>
</organism>
<dbReference type="Gene3D" id="3.40.850.10">
    <property type="entry name" value="Kinesin motor domain"/>
    <property type="match status" value="1"/>
</dbReference>
<dbReference type="InterPro" id="IPR027417">
    <property type="entry name" value="P-loop_NTPase"/>
</dbReference>
<dbReference type="Proteomes" id="UP000327157">
    <property type="component" value="Unassembled WGS sequence"/>
</dbReference>
<dbReference type="GO" id="GO:0007018">
    <property type="term" value="P:microtubule-based movement"/>
    <property type="evidence" value="ECO:0007669"/>
    <property type="project" value="InterPro"/>
</dbReference>
<proteinExistence type="predicted"/>
<evidence type="ECO:0000313" key="1">
    <source>
        <dbReference type="EMBL" id="KAB2609945.1"/>
    </source>
</evidence>
<keyword evidence="1" id="KW-0238">DNA-binding</keyword>
<reference evidence="1 2" key="2">
    <citation type="submission" date="2019-11" db="EMBL/GenBank/DDBJ databases">
        <title>A de novo genome assembly of a pear dwarfing rootstock.</title>
        <authorList>
            <person name="Wang F."/>
            <person name="Wang J."/>
            <person name="Li S."/>
            <person name="Zhang Y."/>
            <person name="Fang M."/>
            <person name="Ma L."/>
            <person name="Zhao Y."/>
            <person name="Jiang S."/>
        </authorList>
    </citation>
    <scope>NUCLEOTIDE SEQUENCE [LARGE SCALE GENOMIC DNA]</scope>
    <source>
        <strain evidence="1">S2</strain>
        <tissue evidence="1">Leaf</tissue>
    </source>
</reference>
<keyword evidence="1" id="KW-0067">ATP-binding</keyword>
<evidence type="ECO:0000313" key="2">
    <source>
        <dbReference type="Proteomes" id="UP000327157"/>
    </source>
</evidence>
<gene>
    <name evidence="1" type="ORF">D8674_041492</name>
</gene>
<comment type="caution">
    <text evidence="1">The sequence shown here is derived from an EMBL/GenBank/DDBJ whole genome shotgun (WGS) entry which is preliminary data.</text>
</comment>
<dbReference type="InterPro" id="IPR027640">
    <property type="entry name" value="Kinesin-like_fam"/>
</dbReference>
<name>A0A5N5G3G1_9ROSA</name>
<keyword evidence="2" id="KW-1185">Reference proteome</keyword>
<dbReference type="GO" id="GO:0003777">
    <property type="term" value="F:microtubule motor activity"/>
    <property type="evidence" value="ECO:0007669"/>
    <property type="project" value="InterPro"/>
</dbReference>
<dbReference type="GO" id="GO:0008017">
    <property type="term" value="F:microtubule binding"/>
    <property type="evidence" value="ECO:0007669"/>
    <property type="project" value="TreeGrafter"/>
</dbReference>
<dbReference type="EMBL" id="SMOL01000503">
    <property type="protein sequence ID" value="KAB2609945.1"/>
    <property type="molecule type" value="Genomic_DNA"/>
</dbReference>
<protein>
    <submittedName>
        <fullName evidence="1">Chromodomain-helicase-DNA-binding protein 1-like</fullName>
    </submittedName>
</protein>
<dbReference type="GO" id="GO:0004386">
    <property type="term" value="F:helicase activity"/>
    <property type="evidence" value="ECO:0007669"/>
    <property type="project" value="UniProtKB-KW"/>
</dbReference>
<dbReference type="SUPFAM" id="SSF52540">
    <property type="entry name" value="P-loop containing nucleoside triphosphate hydrolases"/>
    <property type="match status" value="1"/>
</dbReference>
<keyword evidence="1" id="KW-0378">Hydrolase</keyword>
<keyword evidence="1" id="KW-0347">Helicase</keyword>
<sequence>MSKLWIMNLGGSESLAKTEVQGGSLKEAQIIYKSPSVLRDVISALSRIKALNRLGHVDEENAKPSHNVVRNDVMDQESKGTNRVKPHDLRHIIFKLPLLDLEEVNNGVLELFKLNAMAEKVISVWNKQVAIDGEMKFECNPADVLDGHDFVVGESSSSLSFSSGFDESSSLSYDEKFEEVSQENYREATENKNSLAQFKRASIPGRIIMISKPSSTILFLSLEDKANFQGGSIVMNPNY</sequence>
<dbReference type="PANTHER" id="PTHR47972">
    <property type="entry name" value="KINESIN-LIKE PROTEIN KLP-3"/>
    <property type="match status" value="1"/>
</dbReference>
<dbReference type="GO" id="GO:0003677">
    <property type="term" value="F:DNA binding"/>
    <property type="evidence" value="ECO:0007669"/>
    <property type="project" value="UniProtKB-KW"/>
</dbReference>
<accession>A0A5N5G3G1</accession>
<reference evidence="1 2" key="1">
    <citation type="submission" date="2019-09" db="EMBL/GenBank/DDBJ databases">
        <authorList>
            <person name="Ou C."/>
        </authorList>
    </citation>
    <scope>NUCLEOTIDE SEQUENCE [LARGE SCALE GENOMIC DNA]</scope>
    <source>
        <strain evidence="1">S2</strain>
        <tissue evidence="1">Leaf</tissue>
    </source>
</reference>
<dbReference type="AlphaFoldDB" id="A0A5N5G3G1"/>
<keyword evidence="1" id="KW-0547">Nucleotide-binding</keyword>
<dbReference type="InterPro" id="IPR036961">
    <property type="entry name" value="Kinesin_motor_dom_sf"/>
</dbReference>
<dbReference type="OrthoDB" id="1427558at2759"/>